<dbReference type="PROSITE" id="PS51216">
    <property type="entry name" value="NEBULIN"/>
    <property type="match status" value="2"/>
</dbReference>
<reference evidence="2" key="3">
    <citation type="submission" date="2025-09" db="UniProtKB">
        <authorList>
            <consortium name="Ensembl"/>
        </authorList>
    </citation>
    <scope>IDENTIFICATION</scope>
</reference>
<reference evidence="2" key="2">
    <citation type="submission" date="2025-08" db="UniProtKB">
        <authorList>
            <consortium name="Ensembl"/>
        </authorList>
    </citation>
    <scope>IDENTIFICATION</scope>
</reference>
<dbReference type="Pfam" id="PF00880">
    <property type="entry name" value="Nebulin"/>
    <property type="match status" value="2"/>
</dbReference>
<evidence type="ECO:0000256" key="1">
    <source>
        <dbReference type="ARBA" id="ARBA00022737"/>
    </source>
</evidence>
<evidence type="ECO:0000313" key="2">
    <source>
        <dbReference type="Ensembl" id="ENSHHUP00000087567.1"/>
    </source>
</evidence>
<dbReference type="GO" id="GO:0005737">
    <property type="term" value="C:cytoplasm"/>
    <property type="evidence" value="ECO:0007669"/>
    <property type="project" value="UniProtKB-ARBA"/>
</dbReference>
<protein>
    <recommendedName>
        <fullName evidence="4">Nebulin-related anchoring protein</fullName>
    </recommendedName>
</protein>
<keyword evidence="3" id="KW-1185">Reference proteome</keyword>
<dbReference type="Proteomes" id="UP000314982">
    <property type="component" value="Unassembled WGS sequence"/>
</dbReference>
<dbReference type="InterPro" id="IPR000900">
    <property type="entry name" value="Nebulin_repeat"/>
</dbReference>
<evidence type="ECO:0008006" key="4">
    <source>
        <dbReference type="Google" id="ProtNLM"/>
    </source>
</evidence>
<dbReference type="SMART" id="SM00227">
    <property type="entry name" value="NEBU"/>
    <property type="match status" value="2"/>
</dbReference>
<dbReference type="AlphaFoldDB" id="A0A4W5RFZ5"/>
<dbReference type="Ensembl" id="ENSHHUT00000090305.1">
    <property type="protein sequence ID" value="ENSHHUP00000087567.1"/>
    <property type="gene ID" value="ENSHHUG00000050643.1"/>
</dbReference>
<reference evidence="3" key="1">
    <citation type="submission" date="2018-06" db="EMBL/GenBank/DDBJ databases">
        <title>Genome assembly of Danube salmon.</title>
        <authorList>
            <person name="Macqueen D.J."/>
            <person name="Gundappa M.K."/>
        </authorList>
    </citation>
    <scope>NUCLEOTIDE SEQUENCE [LARGE SCALE GENOMIC DNA]</scope>
</reference>
<proteinExistence type="predicted"/>
<sequence>MVQAEKNKSLYSERLYKATFEKNRHQFKYTSDTPFFQAAKNASVIINDRRYRAAYEKTKDKYSSVLDDPRNLLAKENAKNSQVKLRLARCGVPPLSASVYSRPIRTLASEPGA</sequence>
<name>A0A4W5RFZ5_9TELE</name>
<accession>A0A4W5RFZ5</accession>
<organism evidence="2 3">
    <name type="scientific">Hucho hucho</name>
    <name type="common">huchen</name>
    <dbReference type="NCBI Taxonomy" id="62062"/>
    <lineage>
        <taxon>Eukaryota</taxon>
        <taxon>Metazoa</taxon>
        <taxon>Chordata</taxon>
        <taxon>Craniata</taxon>
        <taxon>Vertebrata</taxon>
        <taxon>Euteleostomi</taxon>
        <taxon>Actinopterygii</taxon>
        <taxon>Neopterygii</taxon>
        <taxon>Teleostei</taxon>
        <taxon>Protacanthopterygii</taxon>
        <taxon>Salmoniformes</taxon>
        <taxon>Salmonidae</taxon>
        <taxon>Salmoninae</taxon>
        <taxon>Hucho</taxon>
    </lineage>
</organism>
<evidence type="ECO:0000313" key="3">
    <source>
        <dbReference type="Proteomes" id="UP000314982"/>
    </source>
</evidence>
<dbReference type="GeneTree" id="ENSGT00940000154533"/>
<keyword evidence="1" id="KW-0677">Repeat</keyword>